<gene>
    <name evidence="2" type="ORF">CK203_112621</name>
</gene>
<evidence type="ECO:0000256" key="1">
    <source>
        <dbReference type="SAM" id="MobiDB-lite"/>
    </source>
</evidence>
<reference evidence="2 3" key="1">
    <citation type="journal article" date="2018" name="PLoS Genet.">
        <title>Population sequencing reveals clonal diversity and ancestral inbreeding in the grapevine cultivar Chardonnay.</title>
        <authorList>
            <person name="Roach M.J."/>
            <person name="Johnson D.L."/>
            <person name="Bohlmann J."/>
            <person name="van Vuuren H.J."/>
            <person name="Jones S.J."/>
            <person name="Pretorius I.S."/>
            <person name="Schmidt S.A."/>
            <person name="Borneman A.R."/>
        </authorList>
    </citation>
    <scope>NUCLEOTIDE SEQUENCE [LARGE SCALE GENOMIC DNA]</scope>
    <source>
        <strain evidence="3">cv. Chardonnay</strain>
        <tissue evidence="2">Leaf</tissue>
    </source>
</reference>
<proteinExistence type="predicted"/>
<protein>
    <submittedName>
        <fullName evidence="2">Uncharacterized protein</fullName>
    </submittedName>
</protein>
<dbReference type="EMBL" id="QGNW01002290">
    <property type="protein sequence ID" value="RVW21479.1"/>
    <property type="molecule type" value="Genomic_DNA"/>
</dbReference>
<evidence type="ECO:0000313" key="3">
    <source>
        <dbReference type="Proteomes" id="UP000288805"/>
    </source>
</evidence>
<accession>A0A438CE53</accession>
<feature type="region of interest" description="Disordered" evidence="1">
    <location>
        <begin position="31"/>
        <end position="59"/>
    </location>
</feature>
<dbReference type="Proteomes" id="UP000288805">
    <property type="component" value="Unassembled WGS sequence"/>
</dbReference>
<dbReference type="AlphaFoldDB" id="A0A438CE53"/>
<evidence type="ECO:0000313" key="2">
    <source>
        <dbReference type="EMBL" id="RVW21479.1"/>
    </source>
</evidence>
<comment type="caution">
    <text evidence="2">The sequence shown here is derived from an EMBL/GenBank/DDBJ whole genome shotgun (WGS) entry which is preliminary data.</text>
</comment>
<name>A0A438CE53_VITVI</name>
<sequence>MAIIRAHQDQLIAMQTQHTAILSQIQQHLGILPPPEHDMPGPLESTAPSEEATPVEQTMPHEETTTAKLFYHQSNPRLRRVLWNPWQGTGHPDTPLEYCMSCGRLSFHPDNISGWSCSIEIPPGCLISGILSAAIPPECITSGMLLRRHSTQMSYIWNATPPPFHPDVSHPAHSIRIFHIRHLTPDEREGRFNFPGQAYPDRLIMFIRRVSQPFCTMPRCSPKASRYVRPTF</sequence>
<organism evidence="2 3">
    <name type="scientific">Vitis vinifera</name>
    <name type="common">Grape</name>
    <dbReference type="NCBI Taxonomy" id="29760"/>
    <lineage>
        <taxon>Eukaryota</taxon>
        <taxon>Viridiplantae</taxon>
        <taxon>Streptophyta</taxon>
        <taxon>Embryophyta</taxon>
        <taxon>Tracheophyta</taxon>
        <taxon>Spermatophyta</taxon>
        <taxon>Magnoliopsida</taxon>
        <taxon>eudicotyledons</taxon>
        <taxon>Gunneridae</taxon>
        <taxon>Pentapetalae</taxon>
        <taxon>rosids</taxon>
        <taxon>Vitales</taxon>
        <taxon>Vitaceae</taxon>
        <taxon>Viteae</taxon>
        <taxon>Vitis</taxon>
    </lineage>
</organism>